<dbReference type="Proteomes" id="UP000195975">
    <property type="component" value="Unassembled WGS sequence"/>
</dbReference>
<proteinExistence type="predicted"/>
<dbReference type="AlphaFoldDB" id="A0A9Q5ST70"/>
<evidence type="ECO:0000313" key="2">
    <source>
        <dbReference type="Proteomes" id="UP000195975"/>
    </source>
</evidence>
<name>A0A9Q5ST70_9BACT</name>
<protein>
    <submittedName>
        <fullName evidence="1">Uncharacterized protein</fullName>
    </submittedName>
</protein>
<accession>A0A9Q5ST70</accession>
<dbReference type="RefSeq" id="WP_021862835.1">
    <property type="nucleotide sequence ID" value="NZ_DBFOAC010000032.1"/>
</dbReference>
<reference evidence="2" key="1">
    <citation type="submission" date="2017-04" db="EMBL/GenBank/DDBJ databases">
        <title>Function of individual gut microbiota members based on whole genome sequencing of pure cultures obtained from chicken caecum.</title>
        <authorList>
            <person name="Medvecky M."/>
            <person name="Cejkova D."/>
            <person name="Polansky O."/>
            <person name="Karasova D."/>
            <person name="Kubasova T."/>
            <person name="Cizek A."/>
            <person name="Rychlik I."/>
        </authorList>
    </citation>
    <scope>NUCLEOTIDE SEQUENCE [LARGE SCALE GENOMIC DNA]</scope>
    <source>
        <strain evidence="2">An42</strain>
    </source>
</reference>
<dbReference type="EMBL" id="NFIJ01000004">
    <property type="protein sequence ID" value="OUO06105.1"/>
    <property type="molecule type" value="Genomic_DNA"/>
</dbReference>
<gene>
    <name evidence="1" type="ORF">B5F96_06325</name>
</gene>
<sequence length="86" mass="10462">MTAMELQQWKQNFIRDYLDEIDDMEVLEKIRKYAKRIIPKKENARPCVIHSQEEMIAKVREAEAQVERGEYITDEELSKEIETWFR</sequence>
<evidence type="ECO:0000313" key="1">
    <source>
        <dbReference type="EMBL" id="OUO06105.1"/>
    </source>
</evidence>
<organism evidence="1 2">
    <name type="scientific">Parabacteroides johnsonii</name>
    <dbReference type="NCBI Taxonomy" id="387661"/>
    <lineage>
        <taxon>Bacteria</taxon>
        <taxon>Pseudomonadati</taxon>
        <taxon>Bacteroidota</taxon>
        <taxon>Bacteroidia</taxon>
        <taxon>Bacteroidales</taxon>
        <taxon>Tannerellaceae</taxon>
        <taxon>Parabacteroides</taxon>
    </lineage>
</organism>
<comment type="caution">
    <text evidence="1">The sequence shown here is derived from an EMBL/GenBank/DDBJ whole genome shotgun (WGS) entry which is preliminary data.</text>
</comment>